<dbReference type="SMART" id="SM00823">
    <property type="entry name" value="PKS_PP"/>
    <property type="match status" value="1"/>
</dbReference>
<dbReference type="PROSITE" id="PS50075">
    <property type="entry name" value="CARRIER"/>
    <property type="match status" value="1"/>
</dbReference>
<keyword evidence="3" id="KW-0597">Phosphoprotein</keyword>
<evidence type="ECO:0000256" key="5">
    <source>
        <dbReference type="SAM" id="MobiDB-lite"/>
    </source>
</evidence>
<dbReference type="FunFam" id="1.10.1200.10:FF:000005">
    <property type="entry name" value="Nonribosomal peptide synthetase 1"/>
    <property type="match status" value="1"/>
</dbReference>
<evidence type="ECO:0000259" key="6">
    <source>
        <dbReference type="PROSITE" id="PS50075"/>
    </source>
</evidence>
<comment type="caution">
    <text evidence="7">The sequence shown here is derived from an EMBL/GenBank/DDBJ whole genome shotgun (WGS) entry which is preliminary data.</text>
</comment>
<proteinExistence type="predicted"/>
<organism evidence="7 8">
    <name type="scientific">Bacillus cereus</name>
    <dbReference type="NCBI Taxonomy" id="1396"/>
    <lineage>
        <taxon>Bacteria</taxon>
        <taxon>Bacillati</taxon>
        <taxon>Bacillota</taxon>
        <taxon>Bacilli</taxon>
        <taxon>Bacillales</taxon>
        <taxon>Bacillaceae</taxon>
        <taxon>Bacillus</taxon>
        <taxon>Bacillus cereus group</taxon>
    </lineage>
</organism>
<dbReference type="PANTHER" id="PTHR45527">
    <property type="entry name" value="NONRIBOSOMAL PEPTIDE SYNTHETASE"/>
    <property type="match status" value="1"/>
</dbReference>
<reference evidence="7 8" key="1">
    <citation type="journal article" date="2019" name="Environ. Microbiol.">
        <title>An active ?-lactamase is a part of an orchestrated cell wall stress resistance network of Bacillus subtilis and related rhizosphere species.</title>
        <authorList>
            <person name="Bucher T."/>
            <person name="Keren-Paz A."/>
            <person name="Hausser J."/>
            <person name="Olender T."/>
            <person name="Cytryn E."/>
            <person name="Kolodkin-Gal I."/>
        </authorList>
    </citation>
    <scope>NUCLEOTIDE SEQUENCE [LARGE SCALE GENOMIC DNA]</scope>
    <source>
        <strain evidence="7 8">I32</strain>
    </source>
</reference>
<keyword evidence="4" id="KW-0045">Antibiotic biosynthesis</keyword>
<dbReference type="GO" id="GO:0043041">
    <property type="term" value="P:amino acid activation for nonribosomal peptide biosynthetic process"/>
    <property type="evidence" value="ECO:0007669"/>
    <property type="project" value="TreeGrafter"/>
</dbReference>
<dbReference type="GO" id="GO:0044550">
    <property type="term" value="P:secondary metabolite biosynthetic process"/>
    <property type="evidence" value="ECO:0007669"/>
    <property type="project" value="TreeGrafter"/>
</dbReference>
<feature type="region of interest" description="Disordered" evidence="5">
    <location>
        <begin position="1"/>
        <end position="20"/>
    </location>
</feature>
<dbReference type="Pfam" id="PF00550">
    <property type="entry name" value="PP-binding"/>
    <property type="match status" value="1"/>
</dbReference>
<dbReference type="PROSITE" id="PS00012">
    <property type="entry name" value="PHOSPHOPANTETHEINE"/>
    <property type="match status" value="1"/>
</dbReference>
<evidence type="ECO:0000313" key="8">
    <source>
        <dbReference type="Proteomes" id="UP000308444"/>
    </source>
</evidence>
<dbReference type="Proteomes" id="UP000308444">
    <property type="component" value="Unassembled WGS sequence"/>
</dbReference>
<dbReference type="InterPro" id="IPR020806">
    <property type="entry name" value="PKS_PP-bd"/>
</dbReference>
<protein>
    <recommendedName>
        <fullName evidence="6">Carrier domain-containing protein</fullName>
    </recommendedName>
</protein>
<comment type="cofactor">
    <cofactor evidence="1">
        <name>pantetheine 4'-phosphate</name>
        <dbReference type="ChEBI" id="CHEBI:47942"/>
    </cofactor>
</comment>
<evidence type="ECO:0000256" key="4">
    <source>
        <dbReference type="ARBA" id="ARBA00023194"/>
    </source>
</evidence>
<dbReference type="InterPro" id="IPR006162">
    <property type="entry name" value="Ppantetheine_attach_site"/>
</dbReference>
<feature type="domain" description="Carrier" evidence="6">
    <location>
        <begin position="24"/>
        <end position="98"/>
    </location>
</feature>
<evidence type="ECO:0000256" key="2">
    <source>
        <dbReference type="ARBA" id="ARBA00022450"/>
    </source>
</evidence>
<keyword evidence="2" id="KW-0596">Phosphopantetheine</keyword>
<dbReference type="InterPro" id="IPR009081">
    <property type="entry name" value="PP-bd_ACP"/>
</dbReference>
<dbReference type="GO" id="GO:0017000">
    <property type="term" value="P:antibiotic biosynthetic process"/>
    <property type="evidence" value="ECO:0007669"/>
    <property type="project" value="UniProtKB-KW"/>
</dbReference>
<gene>
    <name evidence="7" type="ORF">FC695_38635</name>
</gene>
<evidence type="ECO:0000256" key="1">
    <source>
        <dbReference type="ARBA" id="ARBA00001957"/>
    </source>
</evidence>
<dbReference type="SUPFAM" id="SSF47336">
    <property type="entry name" value="ACP-like"/>
    <property type="match status" value="1"/>
</dbReference>
<accession>A0A9X9A1C4</accession>
<sequence>INGKVDRKSLPIPDYQGTKEGYVAPRNEREHKLSIIWERVLGSKRIGMNDNFFEIGGDSILSIQIVSRAKQVGLQLTPKQIFEHQTIAELAQVVKEEQGVQAEQGIIT</sequence>
<dbReference type="Gene3D" id="1.10.1200.10">
    <property type="entry name" value="ACP-like"/>
    <property type="match status" value="1"/>
</dbReference>
<evidence type="ECO:0000256" key="3">
    <source>
        <dbReference type="ARBA" id="ARBA00022553"/>
    </source>
</evidence>
<dbReference type="InterPro" id="IPR036736">
    <property type="entry name" value="ACP-like_sf"/>
</dbReference>
<name>A0A9X9A1C4_BACCE</name>
<dbReference type="GO" id="GO:0031177">
    <property type="term" value="F:phosphopantetheine binding"/>
    <property type="evidence" value="ECO:0007669"/>
    <property type="project" value="InterPro"/>
</dbReference>
<evidence type="ECO:0000313" key="7">
    <source>
        <dbReference type="EMBL" id="TKI87754.1"/>
    </source>
</evidence>
<dbReference type="AlphaFoldDB" id="A0A9X9A1C4"/>
<dbReference type="PANTHER" id="PTHR45527:SF14">
    <property type="entry name" value="PLIPASTATIN SYNTHASE SUBUNIT B"/>
    <property type="match status" value="1"/>
</dbReference>
<dbReference type="GO" id="GO:0005829">
    <property type="term" value="C:cytosol"/>
    <property type="evidence" value="ECO:0007669"/>
    <property type="project" value="TreeGrafter"/>
</dbReference>
<dbReference type="EMBL" id="SZOH01004201">
    <property type="protein sequence ID" value="TKI87754.1"/>
    <property type="molecule type" value="Genomic_DNA"/>
</dbReference>
<feature type="non-terminal residue" evidence="7">
    <location>
        <position position="108"/>
    </location>
</feature>
<feature type="non-terminal residue" evidence="7">
    <location>
        <position position="1"/>
    </location>
</feature>